<protein>
    <submittedName>
        <fullName evidence="1">Pterin cluster protein</fullName>
    </submittedName>
</protein>
<name>A0A6B0VRX5_9EURY</name>
<proteinExistence type="predicted"/>
<dbReference type="Proteomes" id="UP000434101">
    <property type="component" value="Unassembled WGS sequence"/>
</dbReference>
<organism evidence="1 2">
    <name type="scientific">Natronorubrum halalkaliphilum</name>
    <dbReference type="NCBI Taxonomy" id="2691917"/>
    <lineage>
        <taxon>Archaea</taxon>
        <taxon>Methanobacteriati</taxon>
        <taxon>Methanobacteriota</taxon>
        <taxon>Stenosarchaea group</taxon>
        <taxon>Halobacteria</taxon>
        <taxon>Halobacteriales</taxon>
        <taxon>Natrialbaceae</taxon>
        <taxon>Natronorubrum</taxon>
    </lineage>
</organism>
<sequence>MSARGVSERTAVTTTVEVRCTGRVRDVVGTHELEFFFEGRQLRDFLEAFVAEYTMEDMLSIDTERELATTARVWARPPGELPGWRPDGEGQSRPYGRICINGRFSDNLDGLETRLEDGDRIALLYPFLFAPRS</sequence>
<dbReference type="InterPro" id="IPR016155">
    <property type="entry name" value="Mopterin_synth/thiamin_S_b"/>
</dbReference>
<dbReference type="InterPro" id="IPR012675">
    <property type="entry name" value="Beta-grasp_dom_sf"/>
</dbReference>
<evidence type="ECO:0000313" key="2">
    <source>
        <dbReference type="Proteomes" id="UP000434101"/>
    </source>
</evidence>
<dbReference type="EMBL" id="WUYX01000070">
    <property type="protein sequence ID" value="MXV64288.1"/>
    <property type="molecule type" value="Genomic_DNA"/>
</dbReference>
<dbReference type="SUPFAM" id="SSF54285">
    <property type="entry name" value="MoaD/ThiS"/>
    <property type="match status" value="1"/>
</dbReference>
<keyword evidence="2" id="KW-1185">Reference proteome</keyword>
<dbReference type="Gene3D" id="3.10.20.30">
    <property type="match status" value="1"/>
</dbReference>
<comment type="caution">
    <text evidence="1">The sequence shown here is derived from an EMBL/GenBank/DDBJ whole genome shotgun (WGS) entry which is preliminary data.</text>
</comment>
<dbReference type="OrthoDB" id="98357at2157"/>
<dbReference type="AlphaFoldDB" id="A0A6B0VRX5"/>
<dbReference type="RefSeq" id="WP_160067460.1">
    <property type="nucleotide sequence ID" value="NZ_WUYX01000070.1"/>
</dbReference>
<reference evidence="1 2" key="1">
    <citation type="submission" date="2020-01" db="EMBL/GenBank/DDBJ databases">
        <title>Natronorubrum sp. JWXQ-INN 674 isolated from Inner Mongolia Autonomous Region of China.</title>
        <authorList>
            <person name="Xue Q."/>
        </authorList>
    </citation>
    <scope>NUCLEOTIDE SEQUENCE [LARGE SCALE GENOMIC DNA]</scope>
    <source>
        <strain evidence="1 2">JWXQ-INN-674</strain>
    </source>
</reference>
<evidence type="ECO:0000313" key="1">
    <source>
        <dbReference type="EMBL" id="MXV64288.1"/>
    </source>
</evidence>
<accession>A0A6B0VRX5</accession>
<gene>
    <name evidence="1" type="ORF">GS429_19905</name>
</gene>